<evidence type="ECO:0008006" key="4">
    <source>
        <dbReference type="Google" id="ProtNLM"/>
    </source>
</evidence>
<feature type="transmembrane region" description="Helical" evidence="1">
    <location>
        <begin position="117"/>
        <end position="141"/>
    </location>
</feature>
<dbReference type="eggNOG" id="ENOG5032Y94">
    <property type="taxonomic scope" value="Bacteria"/>
</dbReference>
<feature type="transmembrane region" description="Helical" evidence="1">
    <location>
        <begin position="169"/>
        <end position="189"/>
    </location>
</feature>
<evidence type="ECO:0000256" key="1">
    <source>
        <dbReference type="SAM" id="Phobius"/>
    </source>
</evidence>
<feature type="transmembrane region" description="Helical" evidence="1">
    <location>
        <begin position="87"/>
        <end position="110"/>
    </location>
</feature>
<dbReference type="OrthoDB" id="5457334at2"/>
<dbReference type="AlphaFoldDB" id="C0QAV3"/>
<protein>
    <recommendedName>
        <fullName evidence="4">Yip1 domain-containing protein</fullName>
    </recommendedName>
</protein>
<sequence length="199" mass="21606">MGVYLTTLLAMLKGPGTYFKALAGLSDRESLGGDDRPGNWADGKTDHQAKWLTVKKSLGFLAVSCVISTMAALATNDPINPLKEGAVYFLNSMGMALVAAGFGFMIMTMFMKKKVPFAHFLSIYALAWGTTVLVAWIPWAVWMAEPWKWWLIGTGLTAGLGFKTRHAVALLVSSIVVMIIFFSTMLPAVNYFKAAVAAL</sequence>
<reference evidence="2 3" key="1">
    <citation type="journal article" date="2009" name="Environ. Microbiol.">
        <title>Genome sequence of Desulfobacterium autotrophicum HRM2, a marine sulfate reducer oxidizing organic carbon completely to carbon dioxide.</title>
        <authorList>
            <person name="Strittmatter A.W."/>
            <person name="Liesegang H."/>
            <person name="Rabus R."/>
            <person name="Decker I."/>
            <person name="Amann J."/>
            <person name="Andres S."/>
            <person name="Henne A."/>
            <person name="Fricke W.F."/>
            <person name="Martinez-Arias R."/>
            <person name="Bartels D."/>
            <person name="Goesmann A."/>
            <person name="Krause L."/>
            <person name="Puehler A."/>
            <person name="Klenk H.P."/>
            <person name="Richter M."/>
            <person name="Schuler M."/>
            <person name="Gloeckner F.O."/>
            <person name="Meyerdierks A."/>
            <person name="Gottschalk G."/>
            <person name="Amann R."/>
        </authorList>
    </citation>
    <scope>NUCLEOTIDE SEQUENCE [LARGE SCALE GENOMIC DNA]</scope>
    <source>
        <strain evidence="3">ATCC 43914 / DSM 3382 / HRM2</strain>
    </source>
</reference>
<keyword evidence="1" id="KW-1133">Transmembrane helix</keyword>
<evidence type="ECO:0000313" key="2">
    <source>
        <dbReference type="EMBL" id="ACN16886.1"/>
    </source>
</evidence>
<keyword evidence="3" id="KW-1185">Reference proteome</keyword>
<accession>C0QAV3</accession>
<keyword evidence="1" id="KW-0812">Transmembrane</keyword>
<dbReference type="Proteomes" id="UP000000442">
    <property type="component" value="Chromosome"/>
</dbReference>
<dbReference type="EMBL" id="CP001087">
    <property type="protein sequence ID" value="ACN16886.1"/>
    <property type="molecule type" value="Genomic_DNA"/>
</dbReference>
<proteinExistence type="predicted"/>
<keyword evidence="1" id="KW-0472">Membrane</keyword>
<dbReference type="HOGENOM" id="CLU_126456_0_0_7"/>
<dbReference type="KEGG" id="dat:HRM2_38280"/>
<feature type="transmembrane region" description="Helical" evidence="1">
    <location>
        <begin position="58"/>
        <end position="75"/>
    </location>
</feature>
<dbReference type="RefSeq" id="WP_015905632.1">
    <property type="nucleotide sequence ID" value="NC_012108.1"/>
</dbReference>
<organism evidence="2 3">
    <name type="scientific">Desulforapulum autotrophicum (strain ATCC 43914 / DSM 3382 / VKM B-1955 / HRM2)</name>
    <name type="common">Desulfobacterium autotrophicum</name>
    <dbReference type="NCBI Taxonomy" id="177437"/>
    <lineage>
        <taxon>Bacteria</taxon>
        <taxon>Pseudomonadati</taxon>
        <taxon>Thermodesulfobacteriota</taxon>
        <taxon>Desulfobacteria</taxon>
        <taxon>Desulfobacterales</taxon>
        <taxon>Desulfobacteraceae</taxon>
        <taxon>Desulforapulum</taxon>
    </lineage>
</organism>
<name>C0QAV3_DESAH</name>
<gene>
    <name evidence="2" type="ordered locus">HRM2_38280</name>
</gene>
<evidence type="ECO:0000313" key="3">
    <source>
        <dbReference type="Proteomes" id="UP000000442"/>
    </source>
</evidence>